<dbReference type="GO" id="GO:0030091">
    <property type="term" value="P:protein repair"/>
    <property type="evidence" value="ECO:0007669"/>
    <property type="project" value="InterPro"/>
</dbReference>
<dbReference type="InterPro" id="IPR002579">
    <property type="entry name" value="Met_Sox_Rdtase_MsrB_dom"/>
</dbReference>
<dbReference type="GO" id="GO:0006979">
    <property type="term" value="P:response to oxidative stress"/>
    <property type="evidence" value="ECO:0007669"/>
    <property type="project" value="InterPro"/>
</dbReference>
<name>X1JST2_9ZZZZ</name>
<protein>
    <recommendedName>
        <fullName evidence="2">MsrB domain-containing protein</fullName>
    </recommendedName>
</protein>
<feature type="domain" description="MsrB" evidence="2">
    <location>
        <begin position="1"/>
        <end position="85"/>
    </location>
</feature>
<dbReference type="PANTHER" id="PTHR10173">
    <property type="entry name" value="METHIONINE SULFOXIDE REDUCTASE"/>
    <property type="match status" value="1"/>
</dbReference>
<evidence type="ECO:0000259" key="2">
    <source>
        <dbReference type="PROSITE" id="PS51790"/>
    </source>
</evidence>
<evidence type="ECO:0000313" key="3">
    <source>
        <dbReference type="EMBL" id="GAH97806.1"/>
    </source>
</evidence>
<dbReference type="GO" id="GO:0033743">
    <property type="term" value="F:peptide-methionine (R)-S-oxide reductase activity"/>
    <property type="evidence" value="ECO:0007669"/>
    <property type="project" value="InterPro"/>
</dbReference>
<dbReference type="Pfam" id="PF01641">
    <property type="entry name" value="SelR"/>
    <property type="match status" value="1"/>
</dbReference>
<evidence type="ECO:0000256" key="1">
    <source>
        <dbReference type="ARBA" id="ARBA00023002"/>
    </source>
</evidence>
<dbReference type="InterPro" id="IPR011057">
    <property type="entry name" value="Mss4-like_sf"/>
</dbReference>
<reference evidence="3" key="1">
    <citation type="journal article" date="2014" name="Front. Microbiol.">
        <title>High frequency of phylogenetically diverse reductive dehalogenase-homologous genes in deep subseafloor sedimentary metagenomes.</title>
        <authorList>
            <person name="Kawai M."/>
            <person name="Futagami T."/>
            <person name="Toyoda A."/>
            <person name="Takaki Y."/>
            <person name="Nishi S."/>
            <person name="Hori S."/>
            <person name="Arai W."/>
            <person name="Tsubouchi T."/>
            <person name="Morono Y."/>
            <person name="Uchiyama I."/>
            <person name="Ito T."/>
            <person name="Fujiyama A."/>
            <person name="Inagaki F."/>
            <person name="Takami H."/>
        </authorList>
    </citation>
    <scope>NUCLEOTIDE SEQUENCE</scope>
    <source>
        <strain evidence="3">Expedition CK06-06</strain>
    </source>
</reference>
<dbReference type="PROSITE" id="PS51790">
    <property type="entry name" value="MSRB"/>
    <property type="match status" value="1"/>
</dbReference>
<dbReference type="EMBL" id="BARV01000393">
    <property type="protein sequence ID" value="GAH97806.1"/>
    <property type="molecule type" value="Genomic_DNA"/>
</dbReference>
<dbReference type="AlphaFoldDB" id="X1JST2"/>
<keyword evidence="1" id="KW-0560">Oxidoreductase</keyword>
<dbReference type="SUPFAM" id="SSF51316">
    <property type="entry name" value="Mss4-like"/>
    <property type="match status" value="1"/>
</dbReference>
<dbReference type="PANTHER" id="PTHR10173:SF59">
    <property type="entry name" value="PEPTIDE METHIONINE SULFOXIDE REDUCTASE MSRA_MSRB"/>
    <property type="match status" value="1"/>
</dbReference>
<comment type="caution">
    <text evidence="3">The sequence shown here is derived from an EMBL/GenBank/DDBJ whole genome shotgun (WGS) entry which is preliminary data.</text>
</comment>
<proteinExistence type="predicted"/>
<gene>
    <name evidence="3" type="ORF">S06H3_01543</name>
</gene>
<dbReference type="Gene3D" id="2.170.150.20">
    <property type="entry name" value="Peptide methionine sulfoxide reductase"/>
    <property type="match status" value="1"/>
</dbReference>
<dbReference type="GO" id="GO:0005737">
    <property type="term" value="C:cytoplasm"/>
    <property type="evidence" value="ECO:0007669"/>
    <property type="project" value="TreeGrafter"/>
</dbReference>
<dbReference type="NCBIfam" id="TIGR00357">
    <property type="entry name" value="peptide-methionine (R)-S-oxide reductase MsrB"/>
    <property type="match status" value="1"/>
</dbReference>
<accession>X1JST2</accession>
<organism evidence="3">
    <name type="scientific">marine sediment metagenome</name>
    <dbReference type="NCBI Taxonomy" id="412755"/>
    <lineage>
        <taxon>unclassified sequences</taxon>
        <taxon>metagenomes</taxon>
        <taxon>ecological metagenomes</taxon>
    </lineage>
</organism>
<dbReference type="InterPro" id="IPR028427">
    <property type="entry name" value="Met_Sox_Rdtase_MsrB"/>
</dbReference>
<sequence length="101" mass="11443">MDIVSGEPLFSSLDKFDSGTGWPSFTKPLELDNILEKEDRSLFTSRTEVRSKLADSHLGHVFNDGPSPKGLRYCINSAALRFIPKEDLEKEGYGQYKKLFE</sequence>